<sequence length="483" mass="56335">MSTSTLFQRIRAKPIPFVTKTHFDEVMENIRADMESRFTAQRQSDSQAGPSSSRRILPLERLSELMLDKFLNDSALLQAHPNIYNGLVEPEAPPPSPTQADNQIKNLEKMMLKQNSETIKLVQRLSSRDVELESQCRPQSRRRDQDDRREAPNDQEHLPPLPSQHKNKVMRIYDSVIYKSKSDRDYNTRLVNQEISKALGVSTPTTLESNITGKKRRKRSPLWKKIPRVPRSDTVPLVPYINDDLKYMLKGPKEYQPSTKEVATYEGIPEPFLEEERFLDIFSEEEIDCEKYNIDPYLGIINVNERSRGYYRLKHLRSKPRDKVYSRHRILRYVEVILRYVEVNSQYQHSHGYVEYHVESKLEEGEINMMDEDEVQPDEERMTTREWSKLDESEDEKKNKEALKEKFEGLCKMIKGVLDDKVEKTSLLTSGFSLDDPNTFGYRIHKMLKLSLSIDKDAGDGDIELPAWDEADVDAESKMEEVN</sequence>
<feature type="region of interest" description="Disordered" evidence="1">
    <location>
        <begin position="374"/>
        <end position="398"/>
    </location>
</feature>
<feature type="compositionally biased region" description="Basic and acidic residues" evidence="1">
    <location>
        <begin position="378"/>
        <end position="398"/>
    </location>
</feature>
<dbReference type="InterPro" id="IPR037196">
    <property type="entry name" value="HSP90_C"/>
</dbReference>
<dbReference type="AlphaFoldDB" id="A0A2U1MWY5"/>
<organism evidence="2 3">
    <name type="scientific">Artemisia annua</name>
    <name type="common">Sweet wormwood</name>
    <dbReference type="NCBI Taxonomy" id="35608"/>
    <lineage>
        <taxon>Eukaryota</taxon>
        <taxon>Viridiplantae</taxon>
        <taxon>Streptophyta</taxon>
        <taxon>Embryophyta</taxon>
        <taxon>Tracheophyta</taxon>
        <taxon>Spermatophyta</taxon>
        <taxon>Magnoliopsida</taxon>
        <taxon>eudicotyledons</taxon>
        <taxon>Gunneridae</taxon>
        <taxon>Pentapetalae</taxon>
        <taxon>asterids</taxon>
        <taxon>campanulids</taxon>
        <taxon>Asterales</taxon>
        <taxon>Asteraceae</taxon>
        <taxon>Asteroideae</taxon>
        <taxon>Anthemideae</taxon>
        <taxon>Artemisiinae</taxon>
        <taxon>Artemisia</taxon>
    </lineage>
</organism>
<name>A0A2U1MWY5_ARTAN</name>
<proteinExistence type="predicted"/>
<dbReference type="Gene3D" id="1.20.120.790">
    <property type="entry name" value="Heat shock protein 90, C-terminal domain"/>
    <property type="match status" value="2"/>
</dbReference>
<keyword evidence="3" id="KW-1185">Reference proteome</keyword>
<feature type="region of interest" description="Disordered" evidence="1">
    <location>
        <begin position="127"/>
        <end position="166"/>
    </location>
</feature>
<dbReference type="OrthoDB" id="1744115at2759"/>
<evidence type="ECO:0000313" key="3">
    <source>
        <dbReference type="Proteomes" id="UP000245207"/>
    </source>
</evidence>
<dbReference type="EMBL" id="PKPP01004169">
    <property type="protein sequence ID" value="PWA65726.1"/>
    <property type="molecule type" value="Genomic_DNA"/>
</dbReference>
<comment type="caution">
    <text evidence="2">The sequence shown here is derived from an EMBL/GenBank/DDBJ whole genome shotgun (WGS) entry which is preliminary data.</text>
</comment>
<protein>
    <submittedName>
        <fullName evidence="2">Heat-shock protein 80</fullName>
    </submittedName>
</protein>
<evidence type="ECO:0000313" key="2">
    <source>
        <dbReference type="EMBL" id="PWA65726.1"/>
    </source>
</evidence>
<feature type="compositionally biased region" description="Basic and acidic residues" evidence="1">
    <location>
        <begin position="141"/>
        <end position="157"/>
    </location>
</feature>
<gene>
    <name evidence="2" type="ORF">CTI12_AA333450</name>
</gene>
<accession>A0A2U1MWY5</accession>
<reference evidence="2 3" key="1">
    <citation type="journal article" date="2018" name="Mol. Plant">
        <title>The genome of Artemisia annua provides insight into the evolution of Asteraceae family and artemisinin biosynthesis.</title>
        <authorList>
            <person name="Shen Q."/>
            <person name="Zhang L."/>
            <person name="Liao Z."/>
            <person name="Wang S."/>
            <person name="Yan T."/>
            <person name="Shi P."/>
            <person name="Liu M."/>
            <person name="Fu X."/>
            <person name="Pan Q."/>
            <person name="Wang Y."/>
            <person name="Lv Z."/>
            <person name="Lu X."/>
            <person name="Zhang F."/>
            <person name="Jiang W."/>
            <person name="Ma Y."/>
            <person name="Chen M."/>
            <person name="Hao X."/>
            <person name="Li L."/>
            <person name="Tang Y."/>
            <person name="Lv G."/>
            <person name="Zhou Y."/>
            <person name="Sun X."/>
            <person name="Brodelius P.E."/>
            <person name="Rose J.K.C."/>
            <person name="Tang K."/>
        </authorList>
    </citation>
    <scope>NUCLEOTIDE SEQUENCE [LARGE SCALE GENOMIC DNA]</scope>
    <source>
        <strain evidence="3">cv. Huhao1</strain>
        <tissue evidence="2">Leaf</tissue>
    </source>
</reference>
<evidence type="ECO:0000256" key="1">
    <source>
        <dbReference type="SAM" id="MobiDB-lite"/>
    </source>
</evidence>
<dbReference type="Proteomes" id="UP000245207">
    <property type="component" value="Unassembled WGS sequence"/>
</dbReference>
<dbReference type="STRING" id="35608.A0A2U1MWY5"/>